<evidence type="ECO:0000313" key="3">
    <source>
        <dbReference type="Proteomes" id="UP000183987"/>
    </source>
</evidence>
<dbReference type="CDD" id="cd00090">
    <property type="entry name" value="HTH_ARSR"/>
    <property type="match status" value="1"/>
</dbReference>
<dbReference type="PRINTS" id="PR00778">
    <property type="entry name" value="HTHARSR"/>
</dbReference>
<dbReference type="PROSITE" id="PS50987">
    <property type="entry name" value="HTH_ARSR_2"/>
    <property type="match status" value="1"/>
</dbReference>
<dbReference type="Pfam" id="PF12840">
    <property type="entry name" value="HTH_20"/>
    <property type="match status" value="1"/>
</dbReference>
<dbReference type="PANTHER" id="PTHR38600:SF2">
    <property type="entry name" value="SLL0088 PROTEIN"/>
    <property type="match status" value="1"/>
</dbReference>
<evidence type="ECO:0000259" key="1">
    <source>
        <dbReference type="PROSITE" id="PS50987"/>
    </source>
</evidence>
<evidence type="ECO:0000313" key="2">
    <source>
        <dbReference type="EMBL" id="SHF23197.1"/>
    </source>
</evidence>
<dbReference type="RefSeq" id="WP_072857360.1">
    <property type="nucleotide sequence ID" value="NZ_FQUE01000004.1"/>
</dbReference>
<dbReference type="NCBIfam" id="NF033788">
    <property type="entry name" value="HTH_metalloreg"/>
    <property type="match status" value="1"/>
</dbReference>
<sequence>MNMPLDRFFAALSDPTRRAVVERLTAGPASVSDLAAPHPMALPTFMKHLKVLETAGLVQTIKKGRVRMCHLDATPLVTAQGWLAWQRRLWETRLDHLDQLALALDSEAKKGTEDGR</sequence>
<dbReference type="EMBL" id="FQUE01000004">
    <property type="protein sequence ID" value="SHF23197.1"/>
    <property type="molecule type" value="Genomic_DNA"/>
</dbReference>
<dbReference type="AlphaFoldDB" id="A0A1M4ZZB4"/>
<dbReference type="SUPFAM" id="SSF46785">
    <property type="entry name" value="Winged helix' DNA-binding domain"/>
    <property type="match status" value="1"/>
</dbReference>
<accession>A0A1M4ZZB4</accession>
<dbReference type="SMART" id="SM00418">
    <property type="entry name" value="HTH_ARSR"/>
    <property type="match status" value="1"/>
</dbReference>
<organism evidence="2 3">
    <name type="scientific">Loktanella atrilutea</name>
    <dbReference type="NCBI Taxonomy" id="366533"/>
    <lineage>
        <taxon>Bacteria</taxon>
        <taxon>Pseudomonadati</taxon>
        <taxon>Pseudomonadota</taxon>
        <taxon>Alphaproteobacteria</taxon>
        <taxon>Rhodobacterales</taxon>
        <taxon>Roseobacteraceae</taxon>
        <taxon>Loktanella</taxon>
    </lineage>
</organism>
<dbReference type="GO" id="GO:0003700">
    <property type="term" value="F:DNA-binding transcription factor activity"/>
    <property type="evidence" value="ECO:0007669"/>
    <property type="project" value="InterPro"/>
</dbReference>
<dbReference type="PANTHER" id="PTHR38600">
    <property type="entry name" value="TRANSCRIPTIONAL REGULATORY PROTEIN"/>
    <property type="match status" value="1"/>
</dbReference>
<feature type="domain" description="HTH arsR-type" evidence="1">
    <location>
        <begin position="1"/>
        <end position="101"/>
    </location>
</feature>
<keyword evidence="3" id="KW-1185">Reference proteome</keyword>
<dbReference type="InterPro" id="IPR036390">
    <property type="entry name" value="WH_DNA-bd_sf"/>
</dbReference>
<name>A0A1M4ZZB4_LOKAT</name>
<dbReference type="InterPro" id="IPR011991">
    <property type="entry name" value="ArsR-like_HTH"/>
</dbReference>
<reference evidence="3" key="1">
    <citation type="submission" date="2016-11" db="EMBL/GenBank/DDBJ databases">
        <authorList>
            <person name="Varghese N."/>
            <person name="Submissions S."/>
        </authorList>
    </citation>
    <scope>NUCLEOTIDE SEQUENCE [LARGE SCALE GENOMIC DNA]</scope>
    <source>
        <strain evidence="3">DSM 29326</strain>
    </source>
</reference>
<dbReference type="OrthoDB" id="9790747at2"/>
<dbReference type="STRING" id="366533.SAMN05444339_104181"/>
<proteinExistence type="predicted"/>
<gene>
    <name evidence="2" type="ORF">SAMN05444339_104181</name>
</gene>
<dbReference type="InterPro" id="IPR036388">
    <property type="entry name" value="WH-like_DNA-bd_sf"/>
</dbReference>
<dbReference type="Gene3D" id="1.10.10.10">
    <property type="entry name" value="Winged helix-like DNA-binding domain superfamily/Winged helix DNA-binding domain"/>
    <property type="match status" value="1"/>
</dbReference>
<protein>
    <submittedName>
        <fullName evidence="2">Transcriptional regulator, ArsR family</fullName>
    </submittedName>
</protein>
<dbReference type="InterPro" id="IPR001845">
    <property type="entry name" value="HTH_ArsR_DNA-bd_dom"/>
</dbReference>
<dbReference type="Proteomes" id="UP000183987">
    <property type="component" value="Unassembled WGS sequence"/>
</dbReference>